<reference evidence="1 2" key="1">
    <citation type="submission" date="2018-12" db="EMBL/GenBank/DDBJ databases">
        <title>Genome Sequence of Candidatus Viridilinea halotolerans isolated from saline sulfide-rich spring.</title>
        <authorList>
            <person name="Grouzdev D.S."/>
            <person name="Burganskaya E.I."/>
            <person name="Krutkina M.S."/>
            <person name="Sukhacheva M.V."/>
            <person name="Gorlenko V.M."/>
        </authorList>
    </citation>
    <scope>NUCLEOTIDE SEQUENCE [LARGE SCALE GENOMIC DNA]</scope>
    <source>
        <strain evidence="1">Chok-6</strain>
    </source>
</reference>
<evidence type="ECO:0008006" key="3">
    <source>
        <dbReference type="Google" id="ProtNLM"/>
    </source>
</evidence>
<sequence length="173" mass="19528">MGRIDDGIAIIDRFFGALIDRGAVTWWENFIADRPNRYSDSFSHAWGGSPTWFLSTYALGAQRTGPTTWQVRYQPSQLRTMVGRLPLNSAVLMVQWQIEPCRQRTLTLNAPFGHTGEIILPEVSQTNELRLNGTVIWQNGQIQSESRLRVNDNQFILSLGSGEYTLGADVRCP</sequence>
<name>A0A426TQ80_9CHLR</name>
<dbReference type="Gene3D" id="1.50.10.10">
    <property type="match status" value="1"/>
</dbReference>
<protein>
    <recommendedName>
        <fullName evidence="3">Alpha-L-rhamnosidase C-terminal domain-containing protein</fullName>
    </recommendedName>
</protein>
<gene>
    <name evidence="1" type="ORF">EI684_23405</name>
</gene>
<organism evidence="1 2">
    <name type="scientific">Candidatus Viridilinea halotolerans</name>
    <dbReference type="NCBI Taxonomy" id="2491704"/>
    <lineage>
        <taxon>Bacteria</taxon>
        <taxon>Bacillati</taxon>
        <taxon>Chloroflexota</taxon>
        <taxon>Chloroflexia</taxon>
        <taxon>Chloroflexales</taxon>
        <taxon>Chloroflexineae</taxon>
        <taxon>Oscillochloridaceae</taxon>
        <taxon>Candidatus Viridilinea</taxon>
    </lineage>
</organism>
<accession>A0A426TQ80</accession>
<dbReference type="InterPro" id="IPR012341">
    <property type="entry name" value="6hp_glycosidase-like_sf"/>
</dbReference>
<dbReference type="SUPFAM" id="SSF48208">
    <property type="entry name" value="Six-hairpin glycosidases"/>
    <property type="match status" value="1"/>
</dbReference>
<proteinExistence type="predicted"/>
<dbReference type="InterPro" id="IPR008928">
    <property type="entry name" value="6-hairpin_glycosidase_sf"/>
</dbReference>
<dbReference type="PANTHER" id="PTHR34987:SF4">
    <property type="entry name" value="ALPHA-L-RHAMNOSIDASE C-TERMINAL DOMAIN-CONTAINING PROTEIN"/>
    <property type="match status" value="1"/>
</dbReference>
<evidence type="ECO:0000313" key="1">
    <source>
        <dbReference type="EMBL" id="RRR65356.1"/>
    </source>
</evidence>
<dbReference type="AlphaFoldDB" id="A0A426TQ80"/>
<dbReference type="PANTHER" id="PTHR34987">
    <property type="entry name" value="C, PUTATIVE (AFU_ORTHOLOGUE AFUA_3G02880)-RELATED"/>
    <property type="match status" value="1"/>
</dbReference>
<dbReference type="Proteomes" id="UP000280307">
    <property type="component" value="Unassembled WGS sequence"/>
</dbReference>
<dbReference type="GO" id="GO:0005975">
    <property type="term" value="P:carbohydrate metabolic process"/>
    <property type="evidence" value="ECO:0007669"/>
    <property type="project" value="InterPro"/>
</dbReference>
<dbReference type="Gene3D" id="2.60.420.10">
    <property type="entry name" value="Maltose phosphorylase, domain 3"/>
    <property type="match status" value="1"/>
</dbReference>
<evidence type="ECO:0000313" key="2">
    <source>
        <dbReference type="Proteomes" id="UP000280307"/>
    </source>
</evidence>
<comment type="caution">
    <text evidence="1">The sequence shown here is derived from an EMBL/GenBank/DDBJ whole genome shotgun (WGS) entry which is preliminary data.</text>
</comment>
<dbReference type="EMBL" id="RSAS01000962">
    <property type="protein sequence ID" value="RRR65356.1"/>
    <property type="molecule type" value="Genomic_DNA"/>
</dbReference>